<dbReference type="AlphaFoldDB" id="A0A0L9UZ14"/>
<dbReference type="EMBL" id="CM003377">
    <property type="protein sequence ID" value="KOM47832.1"/>
    <property type="molecule type" value="Genomic_DNA"/>
</dbReference>
<dbReference type="Gramene" id="KOM47832">
    <property type="protein sequence ID" value="KOM47832"/>
    <property type="gene ID" value="LR48_Vigan07g153600"/>
</dbReference>
<name>A0A0L9UZ14_PHAAN</name>
<proteinExistence type="predicted"/>
<feature type="compositionally biased region" description="Acidic residues" evidence="1">
    <location>
        <begin position="78"/>
        <end position="98"/>
    </location>
</feature>
<feature type="region of interest" description="Disordered" evidence="1">
    <location>
        <begin position="67"/>
        <end position="98"/>
    </location>
</feature>
<dbReference type="Proteomes" id="UP000053144">
    <property type="component" value="Chromosome 7"/>
</dbReference>
<accession>A0A0L9UZ14</accession>
<evidence type="ECO:0000313" key="3">
    <source>
        <dbReference type="Proteomes" id="UP000053144"/>
    </source>
</evidence>
<gene>
    <name evidence="2" type="ORF">LR48_Vigan07g153600</name>
</gene>
<evidence type="ECO:0000313" key="2">
    <source>
        <dbReference type="EMBL" id="KOM47832.1"/>
    </source>
</evidence>
<sequence>MGGEKETYMSYMGDMYIFLMEDRMNALYRSEQELLRTLTFAFPDRQFISQEHFAARVAWPVAPSQIDGGAGAAKASAMEEDAEDEEEAEDEEDSDDYY</sequence>
<protein>
    <submittedName>
        <fullName evidence="2">Uncharacterized protein</fullName>
    </submittedName>
</protein>
<reference evidence="3" key="1">
    <citation type="journal article" date="2015" name="Proc. Natl. Acad. Sci. U.S.A.">
        <title>Genome sequencing of adzuki bean (Vigna angularis) provides insight into high starch and low fat accumulation and domestication.</title>
        <authorList>
            <person name="Yang K."/>
            <person name="Tian Z."/>
            <person name="Chen C."/>
            <person name="Luo L."/>
            <person name="Zhao B."/>
            <person name="Wang Z."/>
            <person name="Yu L."/>
            <person name="Li Y."/>
            <person name="Sun Y."/>
            <person name="Li W."/>
            <person name="Chen Y."/>
            <person name="Li Y."/>
            <person name="Zhang Y."/>
            <person name="Ai D."/>
            <person name="Zhao J."/>
            <person name="Shang C."/>
            <person name="Ma Y."/>
            <person name="Wu B."/>
            <person name="Wang M."/>
            <person name="Gao L."/>
            <person name="Sun D."/>
            <person name="Zhang P."/>
            <person name="Guo F."/>
            <person name="Wang W."/>
            <person name="Li Y."/>
            <person name="Wang J."/>
            <person name="Varshney R.K."/>
            <person name="Wang J."/>
            <person name="Ling H.Q."/>
            <person name="Wan P."/>
        </authorList>
    </citation>
    <scope>NUCLEOTIDE SEQUENCE</scope>
    <source>
        <strain evidence="3">cv. Jingnong 6</strain>
    </source>
</reference>
<organism evidence="2 3">
    <name type="scientific">Phaseolus angularis</name>
    <name type="common">Azuki bean</name>
    <name type="synonym">Vigna angularis</name>
    <dbReference type="NCBI Taxonomy" id="3914"/>
    <lineage>
        <taxon>Eukaryota</taxon>
        <taxon>Viridiplantae</taxon>
        <taxon>Streptophyta</taxon>
        <taxon>Embryophyta</taxon>
        <taxon>Tracheophyta</taxon>
        <taxon>Spermatophyta</taxon>
        <taxon>Magnoliopsida</taxon>
        <taxon>eudicotyledons</taxon>
        <taxon>Gunneridae</taxon>
        <taxon>Pentapetalae</taxon>
        <taxon>rosids</taxon>
        <taxon>fabids</taxon>
        <taxon>Fabales</taxon>
        <taxon>Fabaceae</taxon>
        <taxon>Papilionoideae</taxon>
        <taxon>50 kb inversion clade</taxon>
        <taxon>NPAAA clade</taxon>
        <taxon>indigoferoid/millettioid clade</taxon>
        <taxon>Phaseoleae</taxon>
        <taxon>Vigna</taxon>
    </lineage>
</organism>
<evidence type="ECO:0000256" key="1">
    <source>
        <dbReference type="SAM" id="MobiDB-lite"/>
    </source>
</evidence>